<dbReference type="PANTHER" id="PTHR43567">
    <property type="entry name" value="FLAVOREDOXIN-RELATED-RELATED"/>
    <property type="match status" value="1"/>
</dbReference>
<dbReference type="InterPro" id="IPR012349">
    <property type="entry name" value="Split_barrel_FMN-bd"/>
</dbReference>
<dbReference type="GO" id="GO:0016646">
    <property type="term" value="F:oxidoreductase activity, acting on the CH-NH group of donors, NAD or NADP as acceptor"/>
    <property type="evidence" value="ECO:0007669"/>
    <property type="project" value="UniProtKB-ARBA"/>
</dbReference>
<evidence type="ECO:0000256" key="1">
    <source>
        <dbReference type="ARBA" id="ARBA00001917"/>
    </source>
</evidence>
<keyword evidence="6" id="KW-1185">Reference proteome</keyword>
<name>A0A096B9V4_FLAPL</name>
<sequence length="186" mass="20230">MRKDFGAKPFLYPQPVLMIATYGEDGTPDVMNAAWGGIADMKRVAMYLSASHKTVKNILARKAFTVSMADADHVTECDYLGIVSANQVPDKVARAGFHVTKSAHVDAPLVDELPLALECRFVSFDEESELLVGEIVNVSADERILNADGAIDPAKLRPITFDMANSVYLVLGEKVGNAFQDGKKLK</sequence>
<comment type="similarity">
    <text evidence="3">Belongs to the flavoredoxin family.</text>
</comment>
<accession>A0A096B9V4</accession>
<dbReference type="Pfam" id="PF01613">
    <property type="entry name" value="Flavin_Reduct"/>
    <property type="match status" value="1"/>
</dbReference>
<dbReference type="HOGENOM" id="CLU_059021_5_5_9"/>
<dbReference type="InterPro" id="IPR052174">
    <property type="entry name" value="Flavoredoxin"/>
</dbReference>
<dbReference type="Proteomes" id="UP000029585">
    <property type="component" value="Unassembled WGS sequence"/>
</dbReference>
<evidence type="ECO:0000313" key="6">
    <source>
        <dbReference type="Proteomes" id="UP000029585"/>
    </source>
</evidence>
<organism evidence="5 6">
    <name type="scientific">Flavonifractor plautii 1_3_50AFAA</name>
    <dbReference type="NCBI Taxonomy" id="742738"/>
    <lineage>
        <taxon>Bacteria</taxon>
        <taxon>Bacillati</taxon>
        <taxon>Bacillota</taxon>
        <taxon>Clostridia</taxon>
        <taxon>Eubacteriales</taxon>
        <taxon>Oscillospiraceae</taxon>
        <taxon>Flavonifractor</taxon>
    </lineage>
</organism>
<dbReference type="Gene3D" id="2.30.110.10">
    <property type="entry name" value="Electron Transport, Fmn-binding Protein, Chain A"/>
    <property type="match status" value="1"/>
</dbReference>
<dbReference type="InterPro" id="IPR002563">
    <property type="entry name" value="Flavin_Rdtase-like_dom"/>
</dbReference>
<dbReference type="RefSeq" id="WP_044940326.1">
    <property type="nucleotide sequence ID" value="NZ_KN174162.1"/>
</dbReference>
<dbReference type="PATRIC" id="fig|742738.3.peg.1668"/>
<dbReference type="EMBL" id="ADLO01000054">
    <property type="protein sequence ID" value="KGF55786.1"/>
    <property type="molecule type" value="Genomic_DNA"/>
</dbReference>
<comment type="caution">
    <text evidence="5">The sequence shown here is derived from an EMBL/GenBank/DDBJ whole genome shotgun (WGS) entry which is preliminary data.</text>
</comment>
<proteinExistence type="inferred from homology"/>
<gene>
    <name evidence="5" type="ORF">HMPREF9460_01620</name>
</gene>
<dbReference type="PANTHER" id="PTHR43567:SF1">
    <property type="entry name" value="FLAVOREDOXIN"/>
    <property type="match status" value="1"/>
</dbReference>
<reference evidence="5 6" key="1">
    <citation type="submission" date="2011-08" db="EMBL/GenBank/DDBJ databases">
        <title>The Genome Sequence of Clostridium orbiscindens 1_3_50AFAA.</title>
        <authorList>
            <consortium name="The Broad Institute Genome Sequencing Platform"/>
            <person name="Earl A."/>
            <person name="Ward D."/>
            <person name="Feldgarden M."/>
            <person name="Gevers D."/>
            <person name="Daigneault M."/>
            <person name="Strauss J."/>
            <person name="Allen-Vercoe E."/>
            <person name="Young S.K."/>
            <person name="Zeng Q."/>
            <person name="Gargeya S."/>
            <person name="Fitzgerald M."/>
            <person name="Haas B."/>
            <person name="Abouelleil A."/>
            <person name="Alvarado L."/>
            <person name="Arachchi H.M."/>
            <person name="Berlin A."/>
            <person name="Brown A."/>
            <person name="Chapman S.B."/>
            <person name="Chen Z."/>
            <person name="Dunbar C."/>
            <person name="Freedman E."/>
            <person name="Gearin G."/>
            <person name="Gellesch M."/>
            <person name="Goldberg J."/>
            <person name="Griggs A."/>
            <person name="Gujja S."/>
            <person name="Heiman D."/>
            <person name="Howarth C."/>
            <person name="Larson L."/>
            <person name="Lui A."/>
            <person name="MacDonald P.J.P."/>
            <person name="Montmayeur A."/>
            <person name="Murphy C."/>
            <person name="Neiman D."/>
            <person name="Pearson M."/>
            <person name="Priest M."/>
            <person name="Roberts A."/>
            <person name="Saif S."/>
            <person name="Shea T."/>
            <person name="Shenoy N."/>
            <person name="Sisk P."/>
            <person name="Stolte C."/>
            <person name="Sykes S."/>
            <person name="Wortman J."/>
            <person name="Nusbaum C."/>
            <person name="Birren B."/>
        </authorList>
    </citation>
    <scope>NUCLEOTIDE SEQUENCE [LARGE SCALE GENOMIC DNA]</scope>
    <source>
        <strain evidence="5 6">1_3_50AFAA</strain>
    </source>
</reference>
<evidence type="ECO:0000313" key="5">
    <source>
        <dbReference type="EMBL" id="KGF55786.1"/>
    </source>
</evidence>
<keyword evidence="2" id="KW-0285">Flavoprotein</keyword>
<dbReference type="SUPFAM" id="SSF50475">
    <property type="entry name" value="FMN-binding split barrel"/>
    <property type="match status" value="1"/>
</dbReference>
<protein>
    <recommendedName>
        <fullName evidence="4">Flavin reductase like domain-containing protein</fullName>
    </recommendedName>
</protein>
<dbReference type="GO" id="GO:0010181">
    <property type="term" value="F:FMN binding"/>
    <property type="evidence" value="ECO:0007669"/>
    <property type="project" value="InterPro"/>
</dbReference>
<dbReference type="AlphaFoldDB" id="A0A096B9V4"/>
<evidence type="ECO:0000256" key="3">
    <source>
        <dbReference type="ARBA" id="ARBA00038054"/>
    </source>
</evidence>
<feature type="domain" description="Flavin reductase like" evidence="4">
    <location>
        <begin position="12"/>
        <end position="143"/>
    </location>
</feature>
<comment type="cofactor">
    <cofactor evidence="1">
        <name>FMN</name>
        <dbReference type="ChEBI" id="CHEBI:58210"/>
    </cofactor>
</comment>
<evidence type="ECO:0000256" key="2">
    <source>
        <dbReference type="ARBA" id="ARBA00022630"/>
    </source>
</evidence>
<dbReference type="eggNOG" id="COG1853">
    <property type="taxonomic scope" value="Bacteria"/>
</dbReference>
<evidence type="ECO:0000259" key="4">
    <source>
        <dbReference type="Pfam" id="PF01613"/>
    </source>
</evidence>